<dbReference type="EMBL" id="JAWDGP010005026">
    <property type="protein sequence ID" value="KAK3760298.1"/>
    <property type="molecule type" value="Genomic_DNA"/>
</dbReference>
<evidence type="ECO:0000313" key="2">
    <source>
        <dbReference type="Proteomes" id="UP001283361"/>
    </source>
</evidence>
<gene>
    <name evidence="1" type="ORF">RRG08_059416</name>
</gene>
<comment type="caution">
    <text evidence="1">The sequence shown here is derived from an EMBL/GenBank/DDBJ whole genome shotgun (WGS) entry which is preliminary data.</text>
</comment>
<organism evidence="1 2">
    <name type="scientific">Elysia crispata</name>
    <name type="common">lettuce slug</name>
    <dbReference type="NCBI Taxonomy" id="231223"/>
    <lineage>
        <taxon>Eukaryota</taxon>
        <taxon>Metazoa</taxon>
        <taxon>Spiralia</taxon>
        <taxon>Lophotrochozoa</taxon>
        <taxon>Mollusca</taxon>
        <taxon>Gastropoda</taxon>
        <taxon>Heterobranchia</taxon>
        <taxon>Euthyneura</taxon>
        <taxon>Panpulmonata</taxon>
        <taxon>Sacoglossa</taxon>
        <taxon>Placobranchoidea</taxon>
        <taxon>Plakobranchidae</taxon>
        <taxon>Elysia</taxon>
    </lineage>
</organism>
<keyword evidence="2" id="KW-1185">Reference proteome</keyword>
<reference evidence="1" key="1">
    <citation type="journal article" date="2023" name="G3 (Bethesda)">
        <title>A reference genome for the long-term kleptoplast-retaining sea slug Elysia crispata morphotype clarki.</title>
        <authorList>
            <person name="Eastman K.E."/>
            <person name="Pendleton A.L."/>
            <person name="Shaikh M.A."/>
            <person name="Suttiyut T."/>
            <person name="Ogas R."/>
            <person name="Tomko P."/>
            <person name="Gavelis G."/>
            <person name="Widhalm J.R."/>
            <person name="Wisecaver J.H."/>
        </authorList>
    </citation>
    <scope>NUCLEOTIDE SEQUENCE</scope>
    <source>
        <strain evidence="1">ECLA1</strain>
    </source>
</reference>
<accession>A0AAE0YZT8</accession>
<sequence length="166" mass="18643">MVSGSTRRDLMKNPSFITYLMEAAEIACSKSYVITNSNRSYGERIDGTLQLRSRSKHACLIWFQECQSGVNKMLSCFGYDGLNPVKRSTSLVTGCGDQPPVLPPPTALQISRSRYFTRFSFDRSKMKAASRDKQEIEVNTSISSDRSMSNDHLELTHFWVVAIIGS</sequence>
<protein>
    <submittedName>
        <fullName evidence="1">Uncharacterized protein</fullName>
    </submittedName>
</protein>
<dbReference type="Proteomes" id="UP001283361">
    <property type="component" value="Unassembled WGS sequence"/>
</dbReference>
<evidence type="ECO:0000313" key="1">
    <source>
        <dbReference type="EMBL" id="KAK3760298.1"/>
    </source>
</evidence>
<name>A0AAE0YZT8_9GAST</name>
<dbReference type="AlphaFoldDB" id="A0AAE0YZT8"/>
<proteinExistence type="predicted"/>